<proteinExistence type="predicted"/>
<keyword evidence="2" id="KW-1185">Reference proteome</keyword>
<reference evidence="1" key="1">
    <citation type="submission" date="2009-10" db="EMBL/GenBank/DDBJ databases">
        <title>Complete sequence of chromosome of Methanocaldococcus vulcanius M7.</title>
        <authorList>
            <consortium name="US DOE Joint Genome Institute"/>
            <person name="Lucas S."/>
            <person name="Copeland A."/>
            <person name="Lapidus A."/>
            <person name="Glavina del Rio T."/>
            <person name="Dalin E."/>
            <person name="Tice H."/>
            <person name="Bruce D."/>
            <person name="Goodwin L."/>
            <person name="Pitluck S."/>
            <person name="Lcollab F.I."/>
            <person name="Brettin T."/>
            <person name="Detter J.C."/>
            <person name="Han C."/>
            <person name="Tapia R."/>
            <person name="Kuske C.R."/>
            <person name="Schmutz J."/>
            <person name="Larimer F."/>
            <person name="Land M."/>
            <person name="Hauser L."/>
            <person name="Kyrpides N."/>
            <person name="Ovchinikova G."/>
            <person name="Sieprawska-Lupa M."/>
            <person name="Whitman W.B."/>
            <person name="Woyke T."/>
        </authorList>
    </citation>
    <scope>NUCLEOTIDE SEQUENCE [LARGE SCALE GENOMIC DNA]</scope>
    <source>
        <strain evidence="1">M7</strain>
    </source>
</reference>
<dbReference type="HOGENOM" id="CLU_2140247_0_0_2"/>
<dbReference type="Proteomes" id="UP000002063">
    <property type="component" value="Chromosome"/>
</dbReference>
<gene>
    <name evidence="1" type="ordered locus">Metvu_0559</name>
</gene>
<dbReference type="AlphaFoldDB" id="C9RFR6"/>
<evidence type="ECO:0000313" key="1">
    <source>
        <dbReference type="EMBL" id="ACX72418.1"/>
    </source>
</evidence>
<dbReference type="OrthoDB" id="62306at2157"/>
<dbReference type="eggNOG" id="arCOG09509">
    <property type="taxonomic scope" value="Archaea"/>
</dbReference>
<dbReference type="EMBL" id="CP001787">
    <property type="protein sequence ID" value="ACX72418.1"/>
    <property type="molecule type" value="Genomic_DNA"/>
</dbReference>
<organism evidence="1 2">
    <name type="scientific">Methanocaldococcus vulcanius (strain ATCC 700851 / DSM 12094 / M7)</name>
    <name type="common">Methanococcus vulcanius</name>
    <dbReference type="NCBI Taxonomy" id="579137"/>
    <lineage>
        <taxon>Archaea</taxon>
        <taxon>Methanobacteriati</taxon>
        <taxon>Methanobacteriota</taxon>
        <taxon>Methanomada group</taxon>
        <taxon>Methanococci</taxon>
        <taxon>Methanococcales</taxon>
        <taxon>Methanocaldococcaceae</taxon>
        <taxon>Methanocaldococcus</taxon>
    </lineage>
</organism>
<dbReference type="STRING" id="579137.Metvu_0559"/>
<name>C9RFR6_METVM</name>
<dbReference type="KEGG" id="mvu:Metvu_0559"/>
<evidence type="ECO:0000313" key="2">
    <source>
        <dbReference type="Proteomes" id="UP000002063"/>
    </source>
</evidence>
<dbReference type="RefSeq" id="WP_015732639.1">
    <property type="nucleotide sequence ID" value="NC_013407.1"/>
</dbReference>
<accession>C9RFR6</accession>
<protein>
    <submittedName>
        <fullName evidence="1">Uncharacterized protein</fullName>
    </submittedName>
</protein>
<sequence length="112" mass="13017">MPIFGKNKATENPKKEMIELLKPYVDYPENVIPKHRKKALLKALDKKIGEHTDENGVLDYQSVLDELYDSCFEENEINGAEYTFLVQVLSFYVYHLVVVEDPLDIKRLAEID</sequence>
<dbReference type="GeneID" id="8512893"/>